<protein>
    <recommendedName>
        <fullName evidence="13">DNA polymerase III beta sliding clamp central domain-containing protein</fullName>
    </recommendedName>
</protein>
<name>A0A382LNJ9_9ZZZZ</name>
<reference evidence="12" key="1">
    <citation type="submission" date="2018-05" db="EMBL/GenBank/DDBJ databases">
        <authorList>
            <person name="Lanie J.A."/>
            <person name="Ng W.-L."/>
            <person name="Kazmierczak K.M."/>
            <person name="Andrzejewski T.M."/>
            <person name="Davidsen T.M."/>
            <person name="Wayne K.J."/>
            <person name="Tettelin H."/>
            <person name="Glass J.I."/>
            <person name="Rusch D."/>
            <person name="Podicherti R."/>
            <person name="Tsui H.-C.T."/>
            <person name="Winkler M.E."/>
        </authorList>
    </citation>
    <scope>NUCLEOTIDE SEQUENCE</scope>
</reference>
<evidence type="ECO:0000259" key="10">
    <source>
        <dbReference type="Pfam" id="PF02767"/>
    </source>
</evidence>
<dbReference type="GO" id="GO:0003677">
    <property type="term" value="F:DNA binding"/>
    <property type="evidence" value="ECO:0007669"/>
    <property type="project" value="UniProtKB-KW"/>
</dbReference>
<keyword evidence="6" id="KW-0235">DNA replication</keyword>
<dbReference type="AlphaFoldDB" id="A0A382LNJ9"/>
<feature type="domain" description="DNA polymerase III beta sliding clamp central" evidence="10">
    <location>
        <begin position="99"/>
        <end position="212"/>
    </location>
</feature>
<dbReference type="InterPro" id="IPR022635">
    <property type="entry name" value="DNA_polIII_beta_C"/>
</dbReference>
<dbReference type="GO" id="GO:0003887">
    <property type="term" value="F:DNA-directed DNA polymerase activity"/>
    <property type="evidence" value="ECO:0007669"/>
    <property type="project" value="UniProtKB-KW"/>
</dbReference>
<feature type="non-terminal residue" evidence="12">
    <location>
        <position position="1"/>
    </location>
</feature>
<dbReference type="Pfam" id="PF02767">
    <property type="entry name" value="DNA_pol3_beta_2"/>
    <property type="match status" value="1"/>
</dbReference>
<dbReference type="Pfam" id="PF00712">
    <property type="entry name" value="DNA_pol3_beta"/>
    <property type="match status" value="1"/>
</dbReference>
<feature type="domain" description="DNA polymerase III beta sliding clamp N-terminal" evidence="9">
    <location>
        <begin position="1"/>
        <end position="89"/>
    </location>
</feature>
<dbReference type="GO" id="GO:0009360">
    <property type="term" value="C:DNA polymerase III complex"/>
    <property type="evidence" value="ECO:0007669"/>
    <property type="project" value="InterPro"/>
</dbReference>
<dbReference type="GO" id="GO:0006271">
    <property type="term" value="P:DNA strand elongation involved in DNA replication"/>
    <property type="evidence" value="ECO:0007669"/>
    <property type="project" value="TreeGrafter"/>
</dbReference>
<accession>A0A382LNJ9</accession>
<proteinExistence type="inferred from homology"/>
<dbReference type="PIRSF" id="PIRSF000804">
    <property type="entry name" value="DNA_pol_III_b"/>
    <property type="match status" value="1"/>
</dbReference>
<dbReference type="Gene3D" id="3.70.10.10">
    <property type="match status" value="1"/>
</dbReference>
<keyword evidence="3" id="KW-0963">Cytoplasm</keyword>
<dbReference type="PANTHER" id="PTHR30478">
    <property type="entry name" value="DNA POLYMERASE III SUBUNIT BETA"/>
    <property type="match status" value="1"/>
</dbReference>
<dbReference type="PANTHER" id="PTHR30478:SF0">
    <property type="entry name" value="BETA SLIDING CLAMP"/>
    <property type="match status" value="1"/>
</dbReference>
<organism evidence="12">
    <name type="scientific">marine metagenome</name>
    <dbReference type="NCBI Taxonomy" id="408172"/>
    <lineage>
        <taxon>unclassified sequences</taxon>
        <taxon>metagenomes</taxon>
        <taxon>ecological metagenomes</taxon>
    </lineage>
</organism>
<dbReference type="Gene3D" id="3.10.150.10">
    <property type="entry name" value="DNA Polymerase III, subunit A, domain 2"/>
    <property type="match status" value="1"/>
</dbReference>
<dbReference type="InterPro" id="IPR022637">
    <property type="entry name" value="DNA_polIII_beta_cen"/>
</dbReference>
<dbReference type="InterPro" id="IPR001001">
    <property type="entry name" value="DNA_polIII_beta"/>
</dbReference>
<evidence type="ECO:0000256" key="3">
    <source>
        <dbReference type="ARBA" id="ARBA00022490"/>
    </source>
</evidence>
<evidence type="ECO:0000256" key="7">
    <source>
        <dbReference type="ARBA" id="ARBA00022932"/>
    </source>
</evidence>
<dbReference type="NCBIfam" id="TIGR00663">
    <property type="entry name" value="dnan"/>
    <property type="match status" value="1"/>
</dbReference>
<evidence type="ECO:0000313" key="12">
    <source>
        <dbReference type="EMBL" id="SVC36461.1"/>
    </source>
</evidence>
<feature type="domain" description="DNA polymerase III beta sliding clamp C-terminal" evidence="11">
    <location>
        <begin position="216"/>
        <end position="333"/>
    </location>
</feature>
<evidence type="ECO:0008006" key="13">
    <source>
        <dbReference type="Google" id="ProtNLM"/>
    </source>
</evidence>
<keyword evidence="8" id="KW-0238">DNA-binding</keyword>
<keyword evidence="5" id="KW-0548">Nucleotidyltransferase</keyword>
<evidence type="ECO:0000256" key="2">
    <source>
        <dbReference type="ARBA" id="ARBA00010752"/>
    </source>
</evidence>
<evidence type="ECO:0000256" key="6">
    <source>
        <dbReference type="ARBA" id="ARBA00022705"/>
    </source>
</evidence>
<gene>
    <name evidence="12" type="ORF">METZ01_LOCUS289315</name>
</gene>
<sequence length="335" mass="36121">VLAGLHLTLKKNRLVVVGSDLDLTIRVQVEVGGEKDGAAVIPAALGSEIMRALDTGQVQVEVDDEGARVVSGRSDFNLRTLPTDEFPNFDEPGGESVTLDVENFAAALEQVVKAASIDDSRPILTGVLLAAESDGLRLVATDSYRMAMRDLPGTEVLGRDQTVLVPSRALDVVNRLLGEASSLSIQLGERDAGFAIDDVRIVTRLIEGEFPNYRGLIPDSHPNQLTVDRDTLISAVQRVRLLARDATPVRLTMTSEGLELIAIAQDVGQAHEFVDATYIGNDLTVAFNPEYLLDGLEVSPGDEVRLDTVDALKPAILRGVGDEDFLYLLMPVRVS</sequence>
<evidence type="ECO:0000256" key="1">
    <source>
        <dbReference type="ARBA" id="ARBA00004496"/>
    </source>
</evidence>
<evidence type="ECO:0000259" key="11">
    <source>
        <dbReference type="Pfam" id="PF02768"/>
    </source>
</evidence>
<dbReference type="EMBL" id="UINC01087249">
    <property type="protein sequence ID" value="SVC36461.1"/>
    <property type="molecule type" value="Genomic_DNA"/>
</dbReference>
<dbReference type="GO" id="GO:0005737">
    <property type="term" value="C:cytoplasm"/>
    <property type="evidence" value="ECO:0007669"/>
    <property type="project" value="UniProtKB-SubCell"/>
</dbReference>
<evidence type="ECO:0000256" key="8">
    <source>
        <dbReference type="ARBA" id="ARBA00023125"/>
    </source>
</evidence>
<dbReference type="GO" id="GO:0008408">
    <property type="term" value="F:3'-5' exonuclease activity"/>
    <property type="evidence" value="ECO:0007669"/>
    <property type="project" value="InterPro"/>
</dbReference>
<keyword evidence="4" id="KW-0808">Transferase</keyword>
<evidence type="ECO:0000256" key="5">
    <source>
        <dbReference type="ARBA" id="ARBA00022695"/>
    </source>
</evidence>
<dbReference type="SMART" id="SM00480">
    <property type="entry name" value="POL3Bc"/>
    <property type="match status" value="1"/>
</dbReference>
<dbReference type="CDD" id="cd00140">
    <property type="entry name" value="beta_clamp"/>
    <property type="match status" value="1"/>
</dbReference>
<dbReference type="Pfam" id="PF02768">
    <property type="entry name" value="DNA_pol3_beta_3"/>
    <property type="match status" value="1"/>
</dbReference>
<evidence type="ECO:0000256" key="4">
    <source>
        <dbReference type="ARBA" id="ARBA00022679"/>
    </source>
</evidence>
<dbReference type="InterPro" id="IPR046938">
    <property type="entry name" value="DNA_clamp_sf"/>
</dbReference>
<keyword evidence="7" id="KW-0239">DNA-directed DNA polymerase</keyword>
<dbReference type="SUPFAM" id="SSF55979">
    <property type="entry name" value="DNA clamp"/>
    <property type="match status" value="3"/>
</dbReference>
<dbReference type="InterPro" id="IPR022634">
    <property type="entry name" value="DNA_polIII_beta_N"/>
</dbReference>
<comment type="subcellular location">
    <subcellularLocation>
        <location evidence="1">Cytoplasm</location>
    </subcellularLocation>
</comment>
<evidence type="ECO:0000259" key="9">
    <source>
        <dbReference type="Pfam" id="PF00712"/>
    </source>
</evidence>
<comment type="similarity">
    <text evidence="2">Belongs to the beta sliding clamp family.</text>
</comment>